<evidence type="ECO:0000313" key="2">
    <source>
        <dbReference type="Proteomes" id="UP000029981"/>
    </source>
</evidence>
<proteinExistence type="predicted"/>
<gene>
    <name evidence="1" type="ORF">Csa_7G450665</name>
</gene>
<reference evidence="1 2" key="3">
    <citation type="journal article" date="2010" name="BMC Genomics">
        <title>Transcriptome sequencing and comparative analysis of cucumber flowers with different sex types.</title>
        <authorList>
            <person name="Guo S."/>
            <person name="Zheng Y."/>
            <person name="Joung J.G."/>
            <person name="Liu S."/>
            <person name="Zhang Z."/>
            <person name="Crasta O.R."/>
            <person name="Sobral B.W."/>
            <person name="Xu Y."/>
            <person name="Huang S."/>
            <person name="Fei Z."/>
        </authorList>
    </citation>
    <scope>NUCLEOTIDE SEQUENCE [LARGE SCALE GENOMIC DNA]</scope>
    <source>
        <strain evidence="2">cv. 9930</strain>
    </source>
</reference>
<reference evidence="1 2" key="4">
    <citation type="journal article" date="2011" name="BMC Genomics">
        <title>RNA-Seq improves annotation of protein-coding genes in the cucumber genome.</title>
        <authorList>
            <person name="Li Z."/>
            <person name="Zhang Z."/>
            <person name="Yan P."/>
            <person name="Huang S."/>
            <person name="Fei Z."/>
            <person name="Lin K."/>
        </authorList>
    </citation>
    <scope>NUCLEOTIDE SEQUENCE [LARGE SCALE GENOMIC DNA]</scope>
    <source>
        <strain evidence="2">cv. 9930</strain>
    </source>
</reference>
<reference evidence="1 2" key="2">
    <citation type="journal article" date="2009" name="PLoS ONE">
        <title>An integrated genetic and cytogenetic map of the cucumber genome.</title>
        <authorList>
            <person name="Ren Y."/>
            <person name="Zhang Z."/>
            <person name="Liu J."/>
            <person name="Staub J.E."/>
            <person name="Han Y."/>
            <person name="Cheng Z."/>
            <person name="Li X."/>
            <person name="Lu J."/>
            <person name="Miao H."/>
            <person name="Kang H."/>
            <person name="Xie B."/>
            <person name="Gu X."/>
            <person name="Wang X."/>
            <person name="Du Y."/>
            <person name="Jin W."/>
            <person name="Huang S."/>
        </authorList>
    </citation>
    <scope>NUCLEOTIDE SEQUENCE [LARGE SCALE GENOMIC DNA]</scope>
    <source>
        <strain evidence="2">cv. 9930</strain>
    </source>
</reference>
<accession>A0A0A0K7V2</accession>
<dbReference type="Proteomes" id="UP000029981">
    <property type="component" value="Chromosome 7"/>
</dbReference>
<reference evidence="1 2" key="1">
    <citation type="journal article" date="2009" name="Nat. Genet.">
        <title>The genome of the cucumber, Cucumis sativus L.</title>
        <authorList>
            <person name="Huang S."/>
            <person name="Li R."/>
            <person name="Zhang Z."/>
            <person name="Li L."/>
            <person name="Gu X."/>
            <person name="Fan W."/>
            <person name="Lucas W.J."/>
            <person name="Wang X."/>
            <person name="Xie B."/>
            <person name="Ni P."/>
            <person name="Ren Y."/>
            <person name="Zhu H."/>
            <person name="Li J."/>
            <person name="Lin K."/>
            <person name="Jin W."/>
            <person name="Fei Z."/>
            <person name="Li G."/>
            <person name="Staub J."/>
            <person name="Kilian A."/>
            <person name="van der Vossen E.A."/>
            <person name="Wu Y."/>
            <person name="Guo J."/>
            <person name="He J."/>
            <person name="Jia Z."/>
            <person name="Ren Y."/>
            <person name="Tian G."/>
            <person name="Lu Y."/>
            <person name="Ruan J."/>
            <person name="Qian W."/>
            <person name="Wang M."/>
            <person name="Huang Q."/>
            <person name="Li B."/>
            <person name="Xuan Z."/>
            <person name="Cao J."/>
            <person name="Asan"/>
            <person name="Wu Z."/>
            <person name="Zhang J."/>
            <person name="Cai Q."/>
            <person name="Bai Y."/>
            <person name="Zhao B."/>
            <person name="Han Y."/>
            <person name="Li Y."/>
            <person name="Li X."/>
            <person name="Wang S."/>
            <person name="Shi Q."/>
            <person name="Liu S."/>
            <person name="Cho W.K."/>
            <person name="Kim J.Y."/>
            <person name="Xu Y."/>
            <person name="Heller-Uszynska K."/>
            <person name="Miao H."/>
            <person name="Cheng Z."/>
            <person name="Zhang S."/>
            <person name="Wu J."/>
            <person name="Yang Y."/>
            <person name="Kang H."/>
            <person name="Li M."/>
            <person name="Liang H."/>
            <person name="Ren X."/>
            <person name="Shi Z."/>
            <person name="Wen M."/>
            <person name="Jian M."/>
            <person name="Yang H."/>
            <person name="Zhang G."/>
            <person name="Yang Z."/>
            <person name="Chen R."/>
            <person name="Liu S."/>
            <person name="Li J."/>
            <person name="Ma L."/>
            <person name="Liu H."/>
            <person name="Zhou Y."/>
            <person name="Zhao J."/>
            <person name="Fang X."/>
            <person name="Li G."/>
            <person name="Fang L."/>
            <person name="Li Y."/>
            <person name="Liu D."/>
            <person name="Zheng H."/>
            <person name="Zhang Y."/>
            <person name="Qin N."/>
            <person name="Li Z."/>
            <person name="Yang G."/>
            <person name="Yang S."/>
            <person name="Bolund L."/>
            <person name="Kristiansen K."/>
            <person name="Zheng H."/>
            <person name="Li S."/>
            <person name="Zhang X."/>
            <person name="Yang H."/>
            <person name="Wang J."/>
            <person name="Sun R."/>
            <person name="Zhang B."/>
            <person name="Jiang S."/>
            <person name="Wang J."/>
            <person name="Du Y."/>
            <person name="Li S."/>
        </authorList>
    </citation>
    <scope>NUCLEOTIDE SEQUENCE [LARGE SCALE GENOMIC DNA]</scope>
    <source>
        <strain evidence="2">cv. 9930</strain>
    </source>
</reference>
<name>A0A0A0K7V2_CUCSA</name>
<protein>
    <submittedName>
        <fullName evidence="1">Uncharacterized protein</fullName>
    </submittedName>
</protein>
<dbReference type="Gramene" id="KGN45508">
    <property type="protein sequence ID" value="KGN45508"/>
    <property type="gene ID" value="Csa_7G450665"/>
</dbReference>
<sequence length="153" mass="15688">MLKKRSIWTGSYLVLLGPGPDVRPRLDLFLAVFSLMEFIFCNFKSALNLAMNVSALLLTSGLEQNIGIVGSFTSFLSLVAGGPLASLSSISGEMALGVLLLLPALSKSPCILNGGGGGGGGGGIGWYGDSPPMLVLYSSSFKLLNLSSSIGGS</sequence>
<evidence type="ECO:0000313" key="1">
    <source>
        <dbReference type="EMBL" id="KGN45508.1"/>
    </source>
</evidence>
<dbReference type="AlphaFoldDB" id="A0A0A0K7V2"/>
<keyword evidence="2" id="KW-1185">Reference proteome</keyword>
<dbReference type="EMBL" id="CM002928">
    <property type="protein sequence ID" value="KGN45508.1"/>
    <property type="molecule type" value="Genomic_DNA"/>
</dbReference>
<organism evidence="1 2">
    <name type="scientific">Cucumis sativus</name>
    <name type="common">Cucumber</name>
    <dbReference type="NCBI Taxonomy" id="3659"/>
    <lineage>
        <taxon>Eukaryota</taxon>
        <taxon>Viridiplantae</taxon>
        <taxon>Streptophyta</taxon>
        <taxon>Embryophyta</taxon>
        <taxon>Tracheophyta</taxon>
        <taxon>Spermatophyta</taxon>
        <taxon>Magnoliopsida</taxon>
        <taxon>eudicotyledons</taxon>
        <taxon>Gunneridae</taxon>
        <taxon>Pentapetalae</taxon>
        <taxon>rosids</taxon>
        <taxon>fabids</taxon>
        <taxon>Cucurbitales</taxon>
        <taxon>Cucurbitaceae</taxon>
        <taxon>Benincaseae</taxon>
        <taxon>Cucumis</taxon>
    </lineage>
</organism>